<dbReference type="Gene3D" id="3.20.20.70">
    <property type="entry name" value="Aldolase class I"/>
    <property type="match status" value="1"/>
</dbReference>
<evidence type="ECO:0000313" key="2">
    <source>
        <dbReference type="EMBL" id="OXM83053.1"/>
    </source>
</evidence>
<keyword evidence="3" id="KW-1185">Reference proteome</keyword>
<dbReference type="SUPFAM" id="SSF51269">
    <property type="entry name" value="AFP III-like domain"/>
    <property type="match status" value="1"/>
</dbReference>
<comment type="caution">
    <text evidence="2">The sequence shown here is derived from an EMBL/GenBank/DDBJ whole genome shotgun (WGS) entry which is preliminary data.</text>
</comment>
<dbReference type="InterPro" id="IPR006190">
    <property type="entry name" value="SAF_AFP_Neu5Ac"/>
</dbReference>
<dbReference type="SUPFAM" id="SSF51569">
    <property type="entry name" value="Aldolase"/>
    <property type="match status" value="1"/>
</dbReference>
<protein>
    <submittedName>
        <fullName evidence="2">N-acetylneuraminate synthase</fullName>
    </submittedName>
</protein>
<dbReference type="InterPro" id="IPR036732">
    <property type="entry name" value="AFP_Neu5c_C_sf"/>
</dbReference>
<evidence type="ECO:0000259" key="1">
    <source>
        <dbReference type="PROSITE" id="PS50844"/>
    </source>
</evidence>
<dbReference type="PROSITE" id="PS50844">
    <property type="entry name" value="AFP_LIKE"/>
    <property type="match status" value="1"/>
</dbReference>
<dbReference type="Pfam" id="PF08666">
    <property type="entry name" value="SAF"/>
    <property type="match status" value="1"/>
</dbReference>
<dbReference type="Proteomes" id="UP000215509">
    <property type="component" value="Unassembled WGS sequence"/>
</dbReference>
<accession>A0A229UI52</accession>
<proteinExistence type="predicted"/>
<name>A0A229UI52_9BACL</name>
<dbReference type="InterPro" id="IPR051690">
    <property type="entry name" value="PseI-like"/>
</dbReference>
<dbReference type="Gene3D" id="3.90.1210.10">
    <property type="entry name" value="Antifreeze-like/N-acetylneuraminic acid synthase C-terminal domain"/>
    <property type="match status" value="1"/>
</dbReference>
<dbReference type="InterPro" id="IPR013132">
    <property type="entry name" value="PseI/NeuA/B-like_N"/>
</dbReference>
<dbReference type="PANTHER" id="PTHR42966">
    <property type="entry name" value="N-ACETYLNEURAMINATE SYNTHASE"/>
    <property type="match status" value="1"/>
</dbReference>
<organism evidence="2 3">
    <name type="scientific">Paenibacillus rigui</name>
    <dbReference type="NCBI Taxonomy" id="554312"/>
    <lineage>
        <taxon>Bacteria</taxon>
        <taxon>Bacillati</taxon>
        <taxon>Bacillota</taxon>
        <taxon>Bacilli</taxon>
        <taxon>Bacillales</taxon>
        <taxon>Paenibacillaceae</taxon>
        <taxon>Paenibacillus</taxon>
    </lineage>
</organism>
<dbReference type="GO" id="GO:0047444">
    <property type="term" value="F:N-acylneuraminate-9-phosphate synthase activity"/>
    <property type="evidence" value="ECO:0007669"/>
    <property type="project" value="TreeGrafter"/>
</dbReference>
<dbReference type="Pfam" id="PF03102">
    <property type="entry name" value="NeuB"/>
    <property type="match status" value="1"/>
</dbReference>
<dbReference type="InterPro" id="IPR013974">
    <property type="entry name" value="SAF"/>
</dbReference>
<dbReference type="InterPro" id="IPR057736">
    <property type="entry name" value="SAF_PseI/NeuA/NeuB"/>
</dbReference>
<dbReference type="GO" id="GO:0016051">
    <property type="term" value="P:carbohydrate biosynthetic process"/>
    <property type="evidence" value="ECO:0007669"/>
    <property type="project" value="InterPro"/>
</dbReference>
<gene>
    <name evidence="2" type="primary">neuB</name>
    <name evidence="2" type="ORF">CF651_27965</name>
</gene>
<evidence type="ECO:0000313" key="3">
    <source>
        <dbReference type="Proteomes" id="UP000215509"/>
    </source>
</evidence>
<dbReference type="NCBIfam" id="TIGR03569">
    <property type="entry name" value="NeuB_NnaB"/>
    <property type="match status" value="1"/>
</dbReference>
<reference evidence="2 3" key="1">
    <citation type="submission" date="2017-07" db="EMBL/GenBank/DDBJ databases">
        <title>Genome sequencing and assembly of Paenibacillus rigui.</title>
        <authorList>
            <person name="Mayilraj S."/>
        </authorList>
    </citation>
    <scope>NUCLEOTIDE SEQUENCE [LARGE SCALE GENOMIC DNA]</scope>
    <source>
        <strain evidence="2 3">JCM 16352</strain>
    </source>
</reference>
<feature type="domain" description="AFP-like" evidence="1">
    <location>
        <begin position="309"/>
        <end position="361"/>
    </location>
</feature>
<dbReference type="RefSeq" id="WP_094018150.1">
    <property type="nucleotide sequence ID" value="NZ_NMQW01000052.1"/>
</dbReference>
<dbReference type="EMBL" id="NMQW01000052">
    <property type="protein sequence ID" value="OXM83053.1"/>
    <property type="molecule type" value="Genomic_DNA"/>
</dbReference>
<dbReference type="InterPro" id="IPR013785">
    <property type="entry name" value="Aldolase_TIM"/>
</dbReference>
<dbReference type="PANTHER" id="PTHR42966:SF1">
    <property type="entry name" value="SIALIC ACID SYNTHASE"/>
    <property type="match status" value="1"/>
</dbReference>
<dbReference type="OrthoDB" id="9814210at2"/>
<dbReference type="AlphaFoldDB" id="A0A229UI52"/>
<dbReference type="InterPro" id="IPR020007">
    <property type="entry name" value="NeuB/NeuA"/>
</dbReference>
<sequence>MSKTYIIAEAGVNHNGSLDLAIALIDAAMEAGADAVKFQTFKADKIVTATTAKARYQKSNTGLNESQLTMLKALQLNEEAHDRIVEYCRVKSIDFISTPFDTDSVKLLTAKYKVKRIKIASGEITNAPLLLEAARTQKPIILSTGMCLLGEIEAALGVVAYGYLNSELTNTSPSLEAFQQAYISGEGQRLLKERVTLLHCTTEYPAPFKDINLRMMDTLSSAFQLPVGYSDHSEGIAISIAAAARGASMIEKHFTLDRSLPGPDHKSSLEPIELKEMVRMIRQVEASLGSYVKMPAPSERTNMDAVRKSIVAATSIPKGEKFTEHNMTVKRPGTGISPMYYYDLMNQRARIDYETDDTIQQ</sequence>
<dbReference type="CDD" id="cd11615">
    <property type="entry name" value="SAF_NeuB_like"/>
    <property type="match status" value="1"/>
</dbReference>